<dbReference type="RefSeq" id="WP_161424843.1">
    <property type="nucleotide sequence ID" value="NZ_BKBC01000019.1"/>
</dbReference>
<comment type="caution">
    <text evidence="4">The sequence shown here is derived from an EMBL/GenBank/DDBJ whole genome shotgun (WGS) entry which is preliminary data.</text>
</comment>
<comment type="subcellular location">
    <subcellularLocation>
        <location evidence="3">Cytoplasm</location>
    </subcellularLocation>
</comment>
<name>A0A512TLX3_CLOBU</name>
<evidence type="ECO:0000256" key="3">
    <source>
        <dbReference type="HAMAP-Rule" id="MF_01384"/>
    </source>
</evidence>
<organism evidence="4 6">
    <name type="scientific">Clostridium butyricum</name>
    <dbReference type="NCBI Taxonomy" id="1492"/>
    <lineage>
        <taxon>Bacteria</taxon>
        <taxon>Bacillati</taxon>
        <taxon>Bacillota</taxon>
        <taxon>Clostridia</taxon>
        <taxon>Eubacteriales</taxon>
        <taxon>Clostridiaceae</taxon>
        <taxon>Clostridium</taxon>
    </lineage>
</organism>
<comment type="function">
    <text evidence="3">Required for maturation of urease via the functional incorporation of the urease nickel metallocenter.</text>
</comment>
<dbReference type="Pfam" id="PF01774">
    <property type="entry name" value="UreD"/>
    <property type="match status" value="1"/>
</dbReference>
<keyword evidence="3" id="KW-0963">Cytoplasm</keyword>
<dbReference type="PANTHER" id="PTHR33643:SF1">
    <property type="entry name" value="UREASE ACCESSORY PROTEIN D"/>
    <property type="match status" value="1"/>
</dbReference>
<protein>
    <recommendedName>
        <fullName evidence="3">Urease accessory protein UreD</fullName>
    </recommendedName>
</protein>
<accession>A0A512TLX3</accession>
<dbReference type="HAMAP" id="MF_01384">
    <property type="entry name" value="UreD"/>
    <property type="match status" value="1"/>
</dbReference>
<evidence type="ECO:0000256" key="1">
    <source>
        <dbReference type="ARBA" id="ARBA00007177"/>
    </source>
</evidence>
<dbReference type="EMBL" id="BKBC01000019">
    <property type="protein sequence ID" value="GEQ21267.1"/>
    <property type="molecule type" value="Genomic_DNA"/>
</dbReference>
<sequence length="262" mass="30265">MDNVFRKVSKVRIKTKKDRNRTILDDVYFTAPFKIMRPFYIDDDYIKIVVMSSSAGIMAGDRQEYNINVGQDTKLEVTSQSYEKIHKMNEGKAVRYCEINVDKNAFLKYNPQPTIPFAESYFESKMQVNLQDESSKVILTDIISCGRSNSGEKFQYKSYHSFMEVRCKNKIIYRDNTLYDPNSINMNGYGFFEGYTHLANIFIGNFNCDEKLIEKISKLIDEDSEVTGGITLTKDKDLSIKILGYSGQKLSDLSDEIMGWLF</sequence>
<proteinExistence type="inferred from homology"/>
<dbReference type="AlphaFoldDB" id="A0A512TLX3"/>
<evidence type="ECO:0000256" key="2">
    <source>
        <dbReference type="ARBA" id="ARBA00023186"/>
    </source>
</evidence>
<evidence type="ECO:0000313" key="6">
    <source>
        <dbReference type="Proteomes" id="UP000321089"/>
    </source>
</evidence>
<comment type="subunit">
    <text evidence="3">UreD, UreF and UreG form a complex that acts as a GTP-hydrolysis-dependent molecular chaperone, activating the urease apoprotein by helping to assemble the nickel containing metallocenter of UreC. The UreE protein probably delivers the nickel.</text>
</comment>
<dbReference type="InterPro" id="IPR002669">
    <property type="entry name" value="UreD"/>
</dbReference>
<dbReference type="GO" id="GO:0016151">
    <property type="term" value="F:nickel cation binding"/>
    <property type="evidence" value="ECO:0007669"/>
    <property type="project" value="UniProtKB-UniRule"/>
</dbReference>
<gene>
    <name evidence="4" type="primary">ureH</name>
    <name evidence="3" type="synonym">ureD</name>
    <name evidence="4" type="ORF">CBU02nite_17730</name>
    <name evidence="5" type="ORF">GND98_011655</name>
</gene>
<reference evidence="4 6" key="1">
    <citation type="submission" date="2019-07" db="EMBL/GenBank/DDBJ databases">
        <title>Whole genome shotgun sequence of Clostridium butyricum NBRC 3858.</title>
        <authorList>
            <person name="Hosoyama A."/>
            <person name="Uohara A."/>
            <person name="Ohji S."/>
            <person name="Ichikawa N."/>
        </authorList>
    </citation>
    <scope>NUCLEOTIDE SEQUENCE [LARGE SCALE GENOMIC DNA]</scope>
    <source>
        <strain evidence="4 6">NBRC 3858</strain>
    </source>
</reference>
<reference evidence="5 7" key="2">
    <citation type="submission" date="2020-01" db="EMBL/GenBank/DDBJ databases">
        <title>Genome sequence of a 1,3-propanediol producer, Clostridium butyricum S3.</title>
        <authorList>
            <person name="Zhou J."/>
        </authorList>
    </citation>
    <scope>NUCLEOTIDE SEQUENCE [LARGE SCALE GENOMIC DNA]</scope>
    <source>
        <strain evidence="5 7">S3</strain>
    </source>
</reference>
<evidence type="ECO:0000313" key="5">
    <source>
        <dbReference type="EMBL" id="NAS18508.1"/>
    </source>
</evidence>
<dbReference type="PANTHER" id="PTHR33643">
    <property type="entry name" value="UREASE ACCESSORY PROTEIN D"/>
    <property type="match status" value="1"/>
</dbReference>
<dbReference type="Proteomes" id="UP000474042">
    <property type="component" value="Unassembled WGS sequence"/>
</dbReference>
<keyword evidence="3" id="KW-0996">Nickel insertion</keyword>
<dbReference type="Proteomes" id="UP000321089">
    <property type="component" value="Unassembled WGS sequence"/>
</dbReference>
<evidence type="ECO:0000313" key="7">
    <source>
        <dbReference type="Proteomes" id="UP000474042"/>
    </source>
</evidence>
<dbReference type="EMBL" id="WOFV02000035">
    <property type="protein sequence ID" value="NAS18508.1"/>
    <property type="molecule type" value="Genomic_DNA"/>
</dbReference>
<keyword evidence="2 3" id="KW-0143">Chaperone</keyword>
<evidence type="ECO:0000313" key="4">
    <source>
        <dbReference type="EMBL" id="GEQ21267.1"/>
    </source>
</evidence>
<dbReference type="GO" id="GO:0005737">
    <property type="term" value="C:cytoplasm"/>
    <property type="evidence" value="ECO:0007669"/>
    <property type="project" value="UniProtKB-SubCell"/>
</dbReference>
<comment type="similarity">
    <text evidence="1 3">Belongs to the UreD family.</text>
</comment>